<dbReference type="AlphaFoldDB" id="A0A445EU35"/>
<proteinExistence type="predicted"/>
<protein>
    <submittedName>
        <fullName evidence="2">Uncharacterized protein</fullName>
    </submittedName>
</protein>
<dbReference type="EMBL" id="SDMP01000001">
    <property type="protein sequence ID" value="RYR78837.1"/>
    <property type="molecule type" value="Genomic_DNA"/>
</dbReference>
<dbReference type="Proteomes" id="UP000289738">
    <property type="component" value="Chromosome A01"/>
</dbReference>
<reference evidence="2 3" key="1">
    <citation type="submission" date="2019-01" db="EMBL/GenBank/DDBJ databases">
        <title>Sequencing of cultivated peanut Arachis hypogaea provides insights into genome evolution and oil improvement.</title>
        <authorList>
            <person name="Chen X."/>
        </authorList>
    </citation>
    <scope>NUCLEOTIDE SEQUENCE [LARGE SCALE GENOMIC DNA]</scope>
    <source>
        <strain evidence="3">cv. Fuhuasheng</strain>
        <tissue evidence="2">Leaves</tissue>
    </source>
</reference>
<name>A0A445EU35_ARAHY</name>
<accession>A0A445EU35</accession>
<keyword evidence="3" id="KW-1185">Reference proteome</keyword>
<organism evidence="2 3">
    <name type="scientific">Arachis hypogaea</name>
    <name type="common">Peanut</name>
    <dbReference type="NCBI Taxonomy" id="3818"/>
    <lineage>
        <taxon>Eukaryota</taxon>
        <taxon>Viridiplantae</taxon>
        <taxon>Streptophyta</taxon>
        <taxon>Embryophyta</taxon>
        <taxon>Tracheophyta</taxon>
        <taxon>Spermatophyta</taxon>
        <taxon>Magnoliopsida</taxon>
        <taxon>eudicotyledons</taxon>
        <taxon>Gunneridae</taxon>
        <taxon>Pentapetalae</taxon>
        <taxon>rosids</taxon>
        <taxon>fabids</taxon>
        <taxon>Fabales</taxon>
        <taxon>Fabaceae</taxon>
        <taxon>Papilionoideae</taxon>
        <taxon>50 kb inversion clade</taxon>
        <taxon>dalbergioids sensu lato</taxon>
        <taxon>Dalbergieae</taxon>
        <taxon>Pterocarpus clade</taxon>
        <taxon>Arachis</taxon>
    </lineage>
</organism>
<comment type="caution">
    <text evidence="2">The sequence shown here is derived from an EMBL/GenBank/DDBJ whole genome shotgun (WGS) entry which is preliminary data.</text>
</comment>
<evidence type="ECO:0000313" key="3">
    <source>
        <dbReference type="Proteomes" id="UP000289738"/>
    </source>
</evidence>
<feature type="region of interest" description="Disordered" evidence="1">
    <location>
        <begin position="104"/>
        <end position="123"/>
    </location>
</feature>
<sequence>MVGMSYDFNVALDDFESQVRSVYPRVGDGLLDFLVQQKIKNRDVYNGFGIVKNSKIEMLSIDGTHSGDVEDLLETNIPIVVVEPEDTQGDVPEGDSISYKDVERQGNSSFLGGRQRQGISGEYEGDPEKTITWKSKKLFLSSDMRMNRVIF</sequence>
<evidence type="ECO:0000313" key="2">
    <source>
        <dbReference type="EMBL" id="RYR78837.1"/>
    </source>
</evidence>
<evidence type="ECO:0000256" key="1">
    <source>
        <dbReference type="SAM" id="MobiDB-lite"/>
    </source>
</evidence>
<gene>
    <name evidence="2" type="ORF">Ahy_A01g003703</name>
</gene>